<dbReference type="AlphaFoldDB" id="A0A0M3ILD9"/>
<dbReference type="Proteomes" id="UP000036681">
    <property type="component" value="Unplaced"/>
</dbReference>
<accession>A0A0M3ILD9</accession>
<sequence length="131" mass="14253">MVNLLPLPLSLFVTSLRLDIRPKSFDAVPMSGSGVFPVVRSPVSTDMESATSRSFVFGLISSNRNLSFILHGSHLYADAIPIATLVANKSSTIRMHCMNDVSLQVSIRNATRFILSPSLCKPNVANTSKLF</sequence>
<proteinExistence type="predicted"/>
<dbReference type="WBParaSite" id="ALUE_0001956701-mRNA-1">
    <property type="protein sequence ID" value="ALUE_0001956701-mRNA-1"/>
    <property type="gene ID" value="ALUE_0001956701"/>
</dbReference>
<reference evidence="2" key="1">
    <citation type="submission" date="2017-02" db="UniProtKB">
        <authorList>
            <consortium name="WormBaseParasite"/>
        </authorList>
    </citation>
    <scope>IDENTIFICATION</scope>
</reference>
<keyword evidence="1" id="KW-1185">Reference proteome</keyword>
<evidence type="ECO:0000313" key="1">
    <source>
        <dbReference type="Proteomes" id="UP000036681"/>
    </source>
</evidence>
<protein>
    <submittedName>
        <fullName evidence="2">Secreted protein</fullName>
    </submittedName>
</protein>
<organism evidence="1 2">
    <name type="scientific">Ascaris lumbricoides</name>
    <name type="common">Giant roundworm</name>
    <dbReference type="NCBI Taxonomy" id="6252"/>
    <lineage>
        <taxon>Eukaryota</taxon>
        <taxon>Metazoa</taxon>
        <taxon>Ecdysozoa</taxon>
        <taxon>Nematoda</taxon>
        <taxon>Chromadorea</taxon>
        <taxon>Rhabditida</taxon>
        <taxon>Spirurina</taxon>
        <taxon>Ascaridomorpha</taxon>
        <taxon>Ascaridoidea</taxon>
        <taxon>Ascarididae</taxon>
        <taxon>Ascaris</taxon>
    </lineage>
</organism>
<name>A0A0M3ILD9_ASCLU</name>
<evidence type="ECO:0000313" key="2">
    <source>
        <dbReference type="WBParaSite" id="ALUE_0001956701-mRNA-1"/>
    </source>
</evidence>